<dbReference type="InterPro" id="IPR036390">
    <property type="entry name" value="WH_DNA-bd_sf"/>
</dbReference>
<dbReference type="RefSeq" id="WP_089295690.1">
    <property type="nucleotide sequence ID" value="NZ_BOMU01000062.1"/>
</dbReference>
<dbReference type="PANTHER" id="PTHR33164:SF106">
    <property type="entry name" value="TRANSCRIPTIONAL REGULATORY PROTEIN"/>
    <property type="match status" value="1"/>
</dbReference>
<sequence>MADVPPPELPAGAHETFRRYLDAVTVHTQAAADAARMHPTDWAALSALNLAGRLTSGELAERTGLTSGATTRLIDRLERAGHVRRVPDPADRRRVVVEPQPKLDVAPIVTPGRQRVGEVFQRYRPEELAVLFDYFGRAADAFLAAAHDLRARPASPEETAQSTRDQRS</sequence>
<dbReference type="Pfam" id="PF12802">
    <property type="entry name" value="MarR_2"/>
    <property type="match status" value="1"/>
</dbReference>
<dbReference type="OrthoDB" id="3173926at2"/>
<gene>
    <name evidence="2" type="ORF">SAMN06264365_110139</name>
</gene>
<dbReference type="GO" id="GO:0006950">
    <property type="term" value="P:response to stress"/>
    <property type="evidence" value="ECO:0007669"/>
    <property type="project" value="TreeGrafter"/>
</dbReference>
<dbReference type="GO" id="GO:0043565">
    <property type="term" value="F:sequence-specific DNA binding"/>
    <property type="evidence" value="ECO:0007669"/>
    <property type="project" value="InterPro"/>
</dbReference>
<evidence type="ECO:0000259" key="1">
    <source>
        <dbReference type="PROSITE" id="PS50995"/>
    </source>
</evidence>
<keyword evidence="3" id="KW-1185">Reference proteome</keyword>
<dbReference type="SUPFAM" id="SSF46785">
    <property type="entry name" value="Winged helix' DNA-binding domain"/>
    <property type="match status" value="1"/>
</dbReference>
<dbReference type="Proteomes" id="UP000198415">
    <property type="component" value="Unassembled WGS sequence"/>
</dbReference>
<dbReference type="GO" id="GO:0003700">
    <property type="term" value="F:DNA-binding transcription factor activity"/>
    <property type="evidence" value="ECO:0007669"/>
    <property type="project" value="InterPro"/>
</dbReference>
<feature type="domain" description="HTH marR-type" evidence="1">
    <location>
        <begin position="14"/>
        <end position="140"/>
    </location>
</feature>
<evidence type="ECO:0000313" key="2">
    <source>
        <dbReference type="EMBL" id="SNS11530.1"/>
    </source>
</evidence>
<dbReference type="Gene3D" id="1.10.10.10">
    <property type="entry name" value="Winged helix-like DNA-binding domain superfamily/Winged helix DNA-binding domain"/>
    <property type="match status" value="1"/>
</dbReference>
<keyword evidence="2" id="KW-0238">DNA-binding</keyword>
<name>A0A239BUE5_9ACTN</name>
<proteinExistence type="predicted"/>
<dbReference type="PANTHER" id="PTHR33164">
    <property type="entry name" value="TRANSCRIPTIONAL REGULATOR, MARR FAMILY"/>
    <property type="match status" value="1"/>
</dbReference>
<dbReference type="InterPro" id="IPR000835">
    <property type="entry name" value="HTH_MarR-typ"/>
</dbReference>
<dbReference type="SMART" id="SM00347">
    <property type="entry name" value="HTH_MARR"/>
    <property type="match status" value="1"/>
</dbReference>
<dbReference type="PRINTS" id="PR00033">
    <property type="entry name" value="HTHASNC"/>
</dbReference>
<accession>A0A239BUE5</accession>
<organism evidence="2 3">
    <name type="scientific">Actinoplanes regularis</name>
    <dbReference type="NCBI Taxonomy" id="52697"/>
    <lineage>
        <taxon>Bacteria</taxon>
        <taxon>Bacillati</taxon>
        <taxon>Actinomycetota</taxon>
        <taxon>Actinomycetes</taxon>
        <taxon>Micromonosporales</taxon>
        <taxon>Micromonosporaceae</taxon>
        <taxon>Actinoplanes</taxon>
    </lineage>
</organism>
<protein>
    <submittedName>
        <fullName evidence="2">DNA-binding transcriptional regulator, MarR family</fullName>
    </submittedName>
</protein>
<dbReference type="InterPro" id="IPR039422">
    <property type="entry name" value="MarR/SlyA-like"/>
</dbReference>
<dbReference type="EMBL" id="FZNR01000010">
    <property type="protein sequence ID" value="SNS11530.1"/>
    <property type="molecule type" value="Genomic_DNA"/>
</dbReference>
<dbReference type="PROSITE" id="PS50995">
    <property type="entry name" value="HTH_MARR_2"/>
    <property type="match status" value="1"/>
</dbReference>
<dbReference type="InterPro" id="IPR036388">
    <property type="entry name" value="WH-like_DNA-bd_sf"/>
</dbReference>
<dbReference type="InterPro" id="IPR000485">
    <property type="entry name" value="AsnC-type_HTH_dom"/>
</dbReference>
<reference evidence="2 3" key="1">
    <citation type="submission" date="2017-06" db="EMBL/GenBank/DDBJ databases">
        <authorList>
            <person name="Kim H.J."/>
            <person name="Triplett B.A."/>
        </authorList>
    </citation>
    <scope>NUCLEOTIDE SEQUENCE [LARGE SCALE GENOMIC DNA]</scope>
    <source>
        <strain evidence="2 3">DSM 43151</strain>
    </source>
</reference>
<evidence type="ECO:0000313" key="3">
    <source>
        <dbReference type="Proteomes" id="UP000198415"/>
    </source>
</evidence>
<dbReference type="AlphaFoldDB" id="A0A239BUE5"/>